<keyword evidence="3" id="KW-1185">Reference proteome</keyword>
<evidence type="ECO:0000313" key="3">
    <source>
        <dbReference type="Proteomes" id="UP000831160"/>
    </source>
</evidence>
<sequence length="119" mass="12482">MHDFASLRIKTHDFRAAQIPRNPTPQGPPSLVGGCIKTTPSSKARRRGGDRAAAGAARASPTPTPPCQVPCTAARQPRCTSRYSVSDPRPPHSSQPAVTPRFAPSLGEKKPAAGGPRPV</sequence>
<evidence type="ECO:0000313" key="2">
    <source>
        <dbReference type="EMBL" id="UNY41830.1"/>
    </source>
</evidence>
<gene>
    <name evidence="2" type="ORF">CPT_Menos_056</name>
</gene>
<protein>
    <submittedName>
        <fullName evidence="2">Uncharacterized protein</fullName>
    </submittedName>
</protein>
<feature type="compositionally biased region" description="Low complexity" evidence="1">
    <location>
        <begin position="51"/>
        <end position="61"/>
    </location>
</feature>
<accession>A0AAE9G8E1</accession>
<dbReference type="EMBL" id="OM638610">
    <property type="protein sequence ID" value="UNY41830.1"/>
    <property type="molecule type" value="Genomic_DNA"/>
</dbReference>
<feature type="region of interest" description="Disordered" evidence="1">
    <location>
        <begin position="1"/>
        <end position="119"/>
    </location>
</feature>
<evidence type="ECO:0000256" key="1">
    <source>
        <dbReference type="SAM" id="MobiDB-lite"/>
    </source>
</evidence>
<dbReference type="Proteomes" id="UP000831160">
    <property type="component" value="Segment"/>
</dbReference>
<name>A0AAE9G8E1_9CAUD</name>
<organism evidence="2 3">
    <name type="scientific">Burkholderia phage Menos</name>
    <dbReference type="NCBI Taxonomy" id="2924900"/>
    <lineage>
        <taxon>Viruses</taxon>
        <taxon>Duplodnaviria</taxon>
        <taxon>Heunggongvirae</taxon>
        <taxon>Uroviricota</taxon>
        <taxon>Caudoviricetes</taxon>
        <taxon>Peduoviridae</taxon>
        <taxon>Kayeltresvirus</taxon>
        <taxon>Kayeltresvirus menos</taxon>
    </lineage>
</organism>
<feature type="compositionally biased region" description="Basic and acidic residues" evidence="1">
    <location>
        <begin position="1"/>
        <end position="15"/>
    </location>
</feature>
<proteinExistence type="predicted"/>
<reference evidence="2" key="1">
    <citation type="submission" date="2022-02" db="EMBL/GenBank/DDBJ databases">
        <title>Burkholderia cenocepacia phage Menos.</title>
        <authorList>
            <person name="Le T."/>
            <person name="Yao G."/>
            <person name="Liu M."/>
            <person name="Gonzalez C."/>
        </authorList>
    </citation>
    <scope>NUCLEOTIDE SEQUENCE</scope>
</reference>